<organism evidence="2 3">
    <name type="scientific">Arthrobacter cheniae</name>
    <dbReference type="NCBI Taxonomy" id="1258888"/>
    <lineage>
        <taxon>Bacteria</taxon>
        <taxon>Bacillati</taxon>
        <taxon>Actinomycetota</taxon>
        <taxon>Actinomycetes</taxon>
        <taxon>Micrococcales</taxon>
        <taxon>Micrococcaceae</taxon>
        <taxon>Arthrobacter</taxon>
    </lineage>
</organism>
<feature type="transmembrane region" description="Helical" evidence="1">
    <location>
        <begin position="12"/>
        <end position="30"/>
    </location>
</feature>
<gene>
    <name evidence="2" type="ORF">D6T63_16265</name>
</gene>
<feature type="transmembrane region" description="Helical" evidence="1">
    <location>
        <begin position="36"/>
        <end position="55"/>
    </location>
</feature>
<dbReference type="AlphaFoldDB" id="A0A3A5M7A3"/>
<evidence type="ECO:0000256" key="1">
    <source>
        <dbReference type="SAM" id="Phobius"/>
    </source>
</evidence>
<protein>
    <submittedName>
        <fullName evidence="2">Uncharacterized protein</fullName>
    </submittedName>
</protein>
<reference evidence="2 3" key="1">
    <citation type="submission" date="2018-09" db="EMBL/GenBank/DDBJ databases">
        <title>Novel species of Arthrobacter.</title>
        <authorList>
            <person name="Liu Q."/>
            <person name="Xin Y.-H."/>
        </authorList>
    </citation>
    <scope>NUCLEOTIDE SEQUENCE [LARGE SCALE GENOMIC DNA]</scope>
    <source>
        <strain evidence="2 3">Hz2</strain>
    </source>
</reference>
<name>A0A3A5M7A3_9MICC</name>
<keyword evidence="1" id="KW-1133">Transmembrane helix</keyword>
<sequence length="64" mass="7127">MTDRRLRHIVNVTSFLVALLASLGFAGLGLRISPFALMPFVLIGGYVVNSVLPRFSSRDKSRRH</sequence>
<evidence type="ECO:0000313" key="3">
    <source>
        <dbReference type="Proteomes" id="UP000272560"/>
    </source>
</evidence>
<proteinExistence type="predicted"/>
<keyword evidence="1" id="KW-0812">Transmembrane</keyword>
<keyword evidence="1" id="KW-0472">Membrane</keyword>
<dbReference type="Proteomes" id="UP000272560">
    <property type="component" value="Unassembled WGS sequence"/>
</dbReference>
<comment type="caution">
    <text evidence="2">The sequence shown here is derived from an EMBL/GenBank/DDBJ whole genome shotgun (WGS) entry which is preliminary data.</text>
</comment>
<dbReference type="RefSeq" id="WP_120150107.1">
    <property type="nucleotide sequence ID" value="NZ_QZVT01000011.1"/>
</dbReference>
<accession>A0A3A5M7A3</accession>
<dbReference type="EMBL" id="QZVT01000011">
    <property type="protein sequence ID" value="RJT76476.1"/>
    <property type="molecule type" value="Genomic_DNA"/>
</dbReference>
<keyword evidence="3" id="KW-1185">Reference proteome</keyword>
<evidence type="ECO:0000313" key="2">
    <source>
        <dbReference type="EMBL" id="RJT76476.1"/>
    </source>
</evidence>